<accession>M2YHM9</accession>
<dbReference type="HOGENOM" id="CLU_1261477_0_0_1"/>
<evidence type="ECO:0000256" key="1">
    <source>
        <dbReference type="ARBA" id="ARBA00001971"/>
    </source>
</evidence>
<reference evidence="10" key="1">
    <citation type="journal article" date="2012" name="PLoS Genet.">
        <title>The genomes of the fungal plant pathogens Cladosporium fulvum and Dothistroma septosporum reveal adaptation to different hosts and lifestyles but also signatures of common ancestry.</title>
        <authorList>
            <person name="de Wit P.J.G.M."/>
            <person name="van der Burgt A."/>
            <person name="Oekmen B."/>
            <person name="Stergiopoulos I."/>
            <person name="Abd-Elsalam K.A."/>
            <person name="Aerts A.L."/>
            <person name="Bahkali A.H."/>
            <person name="Beenen H.G."/>
            <person name="Chettri P."/>
            <person name="Cox M.P."/>
            <person name="Datema E."/>
            <person name="de Vries R.P."/>
            <person name="Dhillon B."/>
            <person name="Ganley A.R."/>
            <person name="Griffiths S.A."/>
            <person name="Guo Y."/>
            <person name="Hamelin R.C."/>
            <person name="Henrissat B."/>
            <person name="Kabir M.S."/>
            <person name="Jashni M.K."/>
            <person name="Kema G."/>
            <person name="Klaubauf S."/>
            <person name="Lapidus A."/>
            <person name="Levasseur A."/>
            <person name="Lindquist E."/>
            <person name="Mehrabi R."/>
            <person name="Ohm R.A."/>
            <person name="Owen T.J."/>
            <person name="Salamov A."/>
            <person name="Schwelm A."/>
            <person name="Schijlen E."/>
            <person name="Sun H."/>
            <person name="van den Burg H.A."/>
            <person name="van Ham R.C.H.J."/>
            <person name="Zhang S."/>
            <person name="Goodwin S.B."/>
            <person name="Grigoriev I.V."/>
            <person name="Collemare J."/>
            <person name="Bradshaw R.E."/>
        </authorList>
    </citation>
    <scope>NUCLEOTIDE SEQUENCE [LARGE SCALE GENOMIC DNA]</scope>
    <source>
        <strain evidence="10">NZE10 / CBS 128990</strain>
    </source>
</reference>
<dbReference type="PANTHER" id="PTHR24287">
    <property type="entry name" value="P450, PUTATIVE (EUROFUNG)-RELATED"/>
    <property type="match status" value="1"/>
</dbReference>
<dbReference type="GO" id="GO:0020037">
    <property type="term" value="F:heme binding"/>
    <property type="evidence" value="ECO:0007669"/>
    <property type="project" value="InterPro"/>
</dbReference>
<evidence type="ECO:0000256" key="2">
    <source>
        <dbReference type="ARBA" id="ARBA00010617"/>
    </source>
</evidence>
<keyword evidence="7" id="KW-0503">Monooxygenase</keyword>
<comment type="cofactor">
    <cofactor evidence="1">
        <name>heme</name>
        <dbReference type="ChEBI" id="CHEBI:30413"/>
    </cofactor>
</comment>
<keyword evidence="10" id="KW-1185">Reference proteome</keyword>
<dbReference type="InterPro" id="IPR047146">
    <property type="entry name" value="Cyt_P450_E_CYP52_fungi"/>
</dbReference>
<keyword evidence="6" id="KW-0408">Iron</keyword>
<evidence type="ECO:0000313" key="10">
    <source>
        <dbReference type="Proteomes" id="UP000016933"/>
    </source>
</evidence>
<sequence length="219" mass="23318">MALGVSDSVDHGQISTQPLQTNFPSSLNVSNSKLRQAVGGESDASQKASFNLPSTHRLEKSSTTKKFNLLRGASLATQTQDGTELGNQTLAILVVGHDTTAGLLGLCSARLALHPTISTILNNFHHHESSTSSKVKCRRYLQHFLKAILHLHPNVPVNSRQALRDATLLTPTSGPDGKSPISVPKGRVATRRSVYTLCTAAKTSEEGTPSDSSLRDGSS</sequence>
<name>M2YHM9_DOTSN</name>
<dbReference type="Proteomes" id="UP000016933">
    <property type="component" value="Unassembled WGS sequence"/>
</dbReference>
<dbReference type="GO" id="GO:0016705">
    <property type="term" value="F:oxidoreductase activity, acting on paired donors, with incorporation or reduction of molecular oxygen"/>
    <property type="evidence" value="ECO:0007669"/>
    <property type="project" value="InterPro"/>
</dbReference>
<feature type="compositionally biased region" description="Polar residues" evidence="8">
    <location>
        <begin position="13"/>
        <end position="34"/>
    </location>
</feature>
<dbReference type="STRING" id="675120.M2YHM9"/>
<dbReference type="SUPFAM" id="SSF48264">
    <property type="entry name" value="Cytochrome P450"/>
    <property type="match status" value="1"/>
</dbReference>
<dbReference type="InterPro" id="IPR036396">
    <property type="entry name" value="Cyt_P450_sf"/>
</dbReference>
<organism evidence="9 10">
    <name type="scientific">Dothistroma septosporum (strain NZE10 / CBS 128990)</name>
    <name type="common">Red band needle blight fungus</name>
    <name type="synonym">Mycosphaerella pini</name>
    <dbReference type="NCBI Taxonomy" id="675120"/>
    <lineage>
        <taxon>Eukaryota</taxon>
        <taxon>Fungi</taxon>
        <taxon>Dikarya</taxon>
        <taxon>Ascomycota</taxon>
        <taxon>Pezizomycotina</taxon>
        <taxon>Dothideomycetes</taxon>
        <taxon>Dothideomycetidae</taxon>
        <taxon>Mycosphaerellales</taxon>
        <taxon>Mycosphaerellaceae</taxon>
        <taxon>Dothistroma</taxon>
    </lineage>
</organism>
<evidence type="ECO:0000313" key="9">
    <source>
        <dbReference type="EMBL" id="EME38029.1"/>
    </source>
</evidence>
<dbReference type="GO" id="GO:0005506">
    <property type="term" value="F:iron ion binding"/>
    <property type="evidence" value="ECO:0007669"/>
    <property type="project" value="InterPro"/>
</dbReference>
<protein>
    <submittedName>
        <fullName evidence="9">Uncharacterized protein</fullName>
    </submittedName>
</protein>
<feature type="region of interest" description="Disordered" evidence="8">
    <location>
        <begin position="200"/>
        <end position="219"/>
    </location>
</feature>
<evidence type="ECO:0000256" key="5">
    <source>
        <dbReference type="ARBA" id="ARBA00023002"/>
    </source>
</evidence>
<feature type="region of interest" description="Disordered" evidence="8">
    <location>
        <begin position="1"/>
        <end position="61"/>
    </location>
</feature>
<dbReference type="GO" id="GO:0004497">
    <property type="term" value="F:monooxygenase activity"/>
    <property type="evidence" value="ECO:0007669"/>
    <property type="project" value="UniProtKB-KW"/>
</dbReference>
<evidence type="ECO:0000256" key="4">
    <source>
        <dbReference type="ARBA" id="ARBA00022723"/>
    </source>
</evidence>
<keyword evidence="5" id="KW-0560">Oxidoreductase</keyword>
<keyword evidence="4" id="KW-0479">Metal-binding</keyword>
<feature type="compositionally biased region" description="Polar residues" evidence="8">
    <location>
        <begin position="43"/>
        <end position="54"/>
    </location>
</feature>
<evidence type="ECO:0000256" key="3">
    <source>
        <dbReference type="ARBA" id="ARBA00022617"/>
    </source>
</evidence>
<keyword evidence="3" id="KW-0349">Heme</keyword>
<proteinExistence type="inferred from homology"/>
<evidence type="ECO:0000256" key="7">
    <source>
        <dbReference type="ARBA" id="ARBA00023033"/>
    </source>
</evidence>
<evidence type="ECO:0000256" key="8">
    <source>
        <dbReference type="SAM" id="MobiDB-lite"/>
    </source>
</evidence>
<evidence type="ECO:0000256" key="6">
    <source>
        <dbReference type="ARBA" id="ARBA00023004"/>
    </source>
</evidence>
<gene>
    <name evidence="9" type="ORF">DOTSEDRAFT_29775</name>
</gene>
<feature type="compositionally biased region" description="Polar residues" evidence="8">
    <location>
        <begin position="206"/>
        <end position="219"/>
    </location>
</feature>
<dbReference type="Gene3D" id="1.10.630.10">
    <property type="entry name" value="Cytochrome P450"/>
    <property type="match status" value="1"/>
</dbReference>
<dbReference type="AlphaFoldDB" id="M2YHM9"/>
<comment type="similarity">
    <text evidence="2">Belongs to the cytochrome P450 family.</text>
</comment>
<dbReference type="EMBL" id="KB446549">
    <property type="protein sequence ID" value="EME38029.1"/>
    <property type="molecule type" value="Genomic_DNA"/>
</dbReference>
<reference evidence="9 10" key="2">
    <citation type="journal article" date="2012" name="PLoS Pathog.">
        <title>Diverse lifestyles and strategies of plant pathogenesis encoded in the genomes of eighteen Dothideomycetes fungi.</title>
        <authorList>
            <person name="Ohm R.A."/>
            <person name="Feau N."/>
            <person name="Henrissat B."/>
            <person name="Schoch C.L."/>
            <person name="Horwitz B.A."/>
            <person name="Barry K.W."/>
            <person name="Condon B.J."/>
            <person name="Copeland A.C."/>
            <person name="Dhillon B."/>
            <person name="Glaser F."/>
            <person name="Hesse C.N."/>
            <person name="Kosti I."/>
            <person name="LaButti K."/>
            <person name="Lindquist E.A."/>
            <person name="Lucas S."/>
            <person name="Salamov A.A."/>
            <person name="Bradshaw R.E."/>
            <person name="Ciuffetti L."/>
            <person name="Hamelin R.C."/>
            <person name="Kema G.H.J."/>
            <person name="Lawrence C."/>
            <person name="Scott J.A."/>
            <person name="Spatafora J.W."/>
            <person name="Turgeon B.G."/>
            <person name="de Wit P.J.G.M."/>
            <person name="Zhong S."/>
            <person name="Goodwin S.B."/>
            <person name="Grigoriev I.V."/>
        </authorList>
    </citation>
    <scope>NUCLEOTIDE SEQUENCE [LARGE SCALE GENOMIC DNA]</scope>
    <source>
        <strain evidence="10">NZE10 / CBS 128990</strain>
    </source>
</reference>
<dbReference type="PANTHER" id="PTHR24287:SF1">
    <property type="entry name" value="P450, PUTATIVE (EUROFUNG)-RELATED"/>
    <property type="match status" value="1"/>
</dbReference>